<comment type="catalytic activity">
    <reaction evidence="1">
        <text>ATP + protein L-histidine = ADP + protein N-phospho-L-histidine.</text>
        <dbReference type="EC" id="2.7.13.3"/>
    </reaction>
</comment>
<sequence>MLLQMKKKVLFILISVSFYCGLSQSREVDSLKLSLTNSKIHDTIKIKNCLILAGKYGGFSLDSLKKYTLDAIDLSKKNNDYLLDGGYYFMGVYYSEIGEINKAKESYKKALPLVDSISNKKKFGQILSAYANLLSETNELDEKIAYYTRALKIMESIGDQSKIAFTQYNISNVYRLTGVDTLAIDYLQRALISAEASGQKSLKGHILNNLTIFALKNKDLEKANTYLIESENICKETKLNLLCFHTFLQKGRYLDELKKTLEAENAFLTALKNAKKRGAPQDIMLAYTYLGKHYEEAGHAKKAIQNFEKAQEQDPANAERIMSPFSYMSWSRAERELGNYKKSNEYLLKHVKIMDSLNSEKNKKSLAIAEAKYQTVKKDKEIANQQLELKDKASEIQKKKTQNNYMLGTIVFLTIASILLVFLFKQRQKRKNQELLTLKREFQIKTLESLIEGEEKERFRIAKELHDGVNGDLSAIKYKLSSLLEMNNKVIKEAITMIDDSCKQVRAISHNLVPPSLEKFDLVEAADAYCANLNELNPSIEITFQHLGDVVDMSKKAEVNSFRIIQELVTNSLKHADASNINVQISNRNNLIQMTIEDDGKGFDKTNIESSGIGLSNVQSRIDYLQATVDLISNEAGTSYTIEINKETLNGN</sequence>
<dbReference type="PROSITE" id="PS50005">
    <property type="entry name" value="TPR"/>
    <property type="match status" value="2"/>
</dbReference>
<gene>
    <name evidence="13" type="ORF">GCM10007028_13800</name>
</gene>
<feature type="domain" description="Histidine kinase" evidence="12">
    <location>
        <begin position="464"/>
        <end position="648"/>
    </location>
</feature>
<evidence type="ECO:0000256" key="6">
    <source>
        <dbReference type="ARBA" id="ARBA00022777"/>
    </source>
</evidence>
<evidence type="ECO:0000256" key="11">
    <source>
        <dbReference type="SAM" id="Phobius"/>
    </source>
</evidence>
<keyword evidence="8" id="KW-0902">Two-component regulatory system</keyword>
<evidence type="ECO:0000256" key="7">
    <source>
        <dbReference type="ARBA" id="ARBA00022840"/>
    </source>
</evidence>
<feature type="repeat" description="TPR" evidence="9">
    <location>
        <begin position="284"/>
        <end position="317"/>
    </location>
</feature>
<dbReference type="InterPro" id="IPR003594">
    <property type="entry name" value="HATPase_dom"/>
</dbReference>
<dbReference type="GO" id="GO:0046983">
    <property type="term" value="F:protein dimerization activity"/>
    <property type="evidence" value="ECO:0007669"/>
    <property type="project" value="InterPro"/>
</dbReference>
<evidence type="ECO:0000256" key="2">
    <source>
        <dbReference type="ARBA" id="ARBA00012438"/>
    </source>
</evidence>
<dbReference type="InterPro" id="IPR005467">
    <property type="entry name" value="His_kinase_dom"/>
</dbReference>
<proteinExistence type="predicted"/>
<dbReference type="InterPro" id="IPR011712">
    <property type="entry name" value="Sig_transdc_His_kin_sub3_dim/P"/>
</dbReference>
<keyword evidence="9" id="KW-0802">TPR repeat</keyword>
<dbReference type="Proteomes" id="UP000636004">
    <property type="component" value="Unassembled WGS sequence"/>
</dbReference>
<keyword evidence="11" id="KW-0472">Membrane</keyword>
<dbReference type="SUPFAM" id="SSF55874">
    <property type="entry name" value="ATPase domain of HSP90 chaperone/DNA topoisomerase II/histidine kinase"/>
    <property type="match status" value="1"/>
</dbReference>
<organism evidence="13 14">
    <name type="scientific">Algibacter mikhailovii</name>
    <dbReference type="NCBI Taxonomy" id="425498"/>
    <lineage>
        <taxon>Bacteria</taxon>
        <taxon>Pseudomonadati</taxon>
        <taxon>Bacteroidota</taxon>
        <taxon>Flavobacteriia</taxon>
        <taxon>Flavobacteriales</taxon>
        <taxon>Flavobacteriaceae</taxon>
        <taxon>Algibacter</taxon>
    </lineage>
</organism>
<keyword evidence="6 13" id="KW-0418">Kinase</keyword>
<dbReference type="GO" id="GO:0016020">
    <property type="term" value="C:membrane"/>
    <property type="evidence" value="ECO:0007669"/>
    <property type="project" value="InterPro"/>
</dbReference>
<reference evidence="13" key="2">
    <citation type="submission" date="2020-09" db="EMBL/GenBank/DDBJ databases">
        <authorList>
            <person name="Sun Q."/>
            <person name="Kim S."/>
        </authorList>
    </citation>
    <scope>NUCLEOTIDE SEQUENCE</scope>
    <source>
        <strain evidence="13">KCTC 12710</strain>
    </source>
</reference>
<dbReference type="InterPro" id="IPR036890">
    <property type="entry name" value="HATPase_C_sf"/>
</dbReference>
<dbReference type="SUPFAM" id="SSF48452">
    <property type="entry name" value="TPR-like"/>
    <property type="match status" value="2"/>
</dbReference>
<dbReference type="GO" id="GO:0005524">
    <property type="term" value="F:ATP binding"/>
    <property type="evidence" value="ECO:0007669"/>
    <property type="project" value="UniProtKB-KW"/>
</dbReference>
<dbReference type="SMART" id="SM00387">
    <property type="entry name" value="HATPase_c"/>
    <property type="match status" value="1"/>
</dbReference>
<dbReference type="EC" id="2.7.13.3" evidence="2"/>
<dbReference type="Pfam" id="PF02518">
    <property type="entry name" value="HATPase_c"/>
    <property type="match status" value="1"/>
</dbReference>
<evidence type="ECO:0000256" key="5">
    <source>
        <dbReference type="ARBA" id="ARBA00022741"/>
    </source>
</evidence>
<dbReference type="Gene3D" id="3.30.565.10">
    <property type="entry name" value="Histidine kinase-like ATPase, C-terminal domain"/>
    <property type="match status" value="1"/>
</dbReference>
<keyword evidence="11" id="KW-1133">Transmembrane helix</keyword>
<evidence type="ECO:0000256" key="8">
    <source>
        <dbReference type="ARBA" id="ARBA00023012"/>
    </source>
</evidence>
<dbReference type="Pfam" id="PF13181">
    <property type="entry name" value="TPR_8"/>
    <property type="match status" value="1"/>
</dbReference>
<keyword evidence="4" id="KW-0808">Transferase</keyword>
<dbReference type="GO" id="GO:0000155">
    <property type="term" value="F:phosphorelay sensor kinase activity"/>
    <property type="evidence" value="ECO:0007669"/>
    <property type="project" value="InterPro"/>
</dbReference>
<dbReference type="PROSITE" id="PS50109">
    <property type="entry name" value="HIS_KIN"/>
    <property type="match status" value="1"/>
</dbReference>
<evidence type="ECO:0000259" key="12">
    <source>
        <dbReference type="PROSITE" id="PS50109"/>
    </source>
</evidence>
<dbReference type="Pfam" id="PF07730">
    <property type="entry name" value="HisKA_3"/>
    <property type="match status" value="1"/>
</dbReference>
<feature type="transmembrane region" description="Helical" evidence="11">
    <location>
        <begin position="405"/>
        <end position="424"/>
    </location>
</feature>
<dbReference type="Gene3D" id="1.25.40.10">
    <property type="entry name" value="Tetratricopeptide repeat domain"/>
    <property type="match status" value="2"/>
</dbReference>
<accession>A0A918QZU0</accession>
<evidence type="ECO:0000256" key="10">
    <source>
        <dbReference type="SAM" id="Coils"/>
    </source>
</evidence>
<keyword evidence="14" id="KW-1185">Reference proteome</keyword>
<evidence type="ECO:0000256" key="3">
    <source>
        <dbReference type="ARBA" id="ARBA00022553"/>
    </source>
</evidence>
<evidence type="ECO:0000256" key="1">
    <source>
        <dbReference type="ARBA" id="ARBA00000085"/>
    </source>
</evidence>
<dbReference type="SMART" id="SM00028">
    <property type="entry name" value="TPR"/>
    <property type="match status" value="5"/>
</dbReference>
<dbReference type="InterPro" id="IPR019734">
    <property type="entry name" value="TPR_rpt"/>
</dbReference>
<dbReference type="AlphaFoldDB" id="A0A918QZU0"/>
<evidence type="ECO:0000313" key="13">
    <source>
        <dbReference type="EMBL" id="GGZ77738.1"/>
    </source>
</evidence>
<dbReference type="InterPro" id="IPR011990">
    <property type="entry name" value="TPR-like_helical_dom_sf"/>
</dbReference>
<keyword evidence="11" id="KW-0812">Transmembrane</keyword>
<keyword evidence="7" id="KW-0067">ATP-binding</keyword>
<evidence type="ECO:0000256" key="9">
    <source>
        <dbReference type="PROSITE-ProRule" id="PRU00339"/>
    </source>
</evidence>
<dbReference type="PANTHER" id="PTHR24421">
    <property type="entry name" value="NITRATE/NITRITE SENSOR PROTEIN NARX-RELATED"/>
    <property type="match status" value="1"/>
</dbReference>
<comment type="caution">
    <text evidence="13">The sequence shown here is derived from an EMBL/GenBank/DDBJ whole genome shotgun (WGS) entry which is preliminary data.</text>
</comment>
<feature type="coiled-coil region" evidence="10">
    <location>
        <begin position="366"/>
        <end position="402"/>
    </location>
</feature>
<reference evidence="13" key="1">
    <citation type="journal article" date="2014" name="Int. J. Syst. Evol. Microbiol.">
        <title>Complete genome sequence of Corynebacterium casei LMG S-19264T (=DSM 44701T), isolated from a smear-ripened cheese.</title>
        <authorList>
            <consortium name="US DOE Joint Genome Institute (JGI-PGF)"/>
            <person name="Walter F."/>
            <person name="Albersmeier A."/>
            <person name="Kalinowski J."/>
            <person name="Ruckert C."/>
        </authorList>
    </citation>
    <scope>NUCLEOTIDE SEQUENCE</scope>
    <source>
        <strain evidence="13">KCTC 12710</strain>
    </source>
</reference>
<dbReference type="Gene3D" id="1.20.5.1930">
    <property type="match status" value="1"/>
</dbReference>
<dbReference type="InterPro" id="IPR050482">
    <property type="entry name" value="Sensor_HK_TwoCompSys"/>
</dbReference>
<dbReference type="EMBL" id="BMWZ01000003">
    <property type="protein sequence ID" value="GGZ77738.1"/>
    <property type="molecule type" value="Genomic_DNA"/>
</dbReference>
<protein>
    <recommendedName>
        <fullName evidence="2">histidine kinase</fullName>
        <ecNumber evidence="2">2.7.13.3</ecNumber>
    </recommendedName>
</protein>
<name>A0A918QZU0_9FLAO</name>
<dbReference type="PANTHER" id="PTHR24421:SF10">
    <property type="entry name" value="NITRATE_NITRITE SENSOR PROTEIN NARQ"/>
    <property type="match status" value="1"/>
</dbReference>
<dbReference type="CDD" id="cd16917">
    <property type="entry name" value="HATPase_UhpB-NarQ-NarX-like"/>
    <property type="match status" value="1"/>
</dbReference>
<evidence type="ECO:0000256" key="4">
    <source>
        <dbReference type="ARBA" id="ARBA00022679"/>
    </source>
</evidence>
<keyword evidence="3" id="KW-0597">Phosphoprotein</keyword>
<feature type="repeat" description="TPR" evidence="9">
    <location>
        <begin position="84"/>
        <end position="117"/>
    </location>
</feature>
<keyword evidence="10" id="KW-0175">Coiled coil</keyword>
<keyword evidence="5" id="KW-0547">Nucleotide-binding</keyword>
<evidence type="ECO:0000313" key="14">
    <source>
        <dbReference type="Proteomes" id="UP000636004"/>
    </source>
</evidence>